<keyword evidence="1" id="KW-1133">Transmembrane helix</keyword>
<protein>
    <recommendedName>
        <fullName evidence="4">Heme exporter protein D</fullName>
    </recommendedName>
</protein>
<dbReference type="RefSeq" id="WP_408159241.1">
    <property type="nucleotide sequence ID" value="NZ_JAQQFM010000007.1"/>
</dbReference>
<evidence type="ECO:0000313" key="3">
    <source>
        <dbReference type="Proteomes" id="UP001629246"/>
    </source>
</evidence>
<evidence type="ECO:0008006" key="4">
    <source>
        <dbReference type="Google" id="ProtNLM"/>
    </source>
</evidence>
<sequence length="44" mass="5100">MNYGADMIIWYACYVLAASSIFGAFLWKTVYRKPQKESSFRANT</sequence>
<keyword evidence="1" id="KW-0812">Transmembrane</keyword>
<dbReference type="Proteomes" id="UP001629246">
    <property type="component" value="Unassembled WGS sequence"/>
</dbReference>
<proteinExistence type="predicted"/>
<keyword evidence="1" id="KW-0472">Membrane</keyword>
<comment type="caution">
    <text evidence="2">The sequence shown here is derived from an EMBL/GenBank/DDBJ whole genome shotgun (WGS) entry which is preliminary data.</text>
</comment>
<name>A0ABW9AAX1_9BURK</name>
<keyword evidence="3" id="KW-1185">Reference proteome</keyword>
<gene>
    <name evidence="2" type="ORF">PQR62_17340</name>
</gene>
<accession>A0ABW9AAX1</accession>
<feature type="transmembrane region" description="Helical" evidence="1">
    <location>
        <begin position="7"/>
        <end position="27"/>
    </location>
</feature>
<reference evidence="2 3" key="1">
    <citation type="journal article" date="2024" name="Chem. Sci.">
        <title>Discovery of megapolipeptins by genome mining of a Burkholderiales bacteria collection.</title>
        <authorList>
            <person name="Paulo B.S."/>
            <person name="Recchia M.J.J."/>
            <person name="Lee S."/>
            <person name="Fergusson C.H."/>
            <person name="Romanowski S.B."/>
            <person name="Hernandez A."/>
            <person name="Krull N."/>
            <person name="Liu D.Y."/>
            <person name="Cavanagh H."/>
            <person name="Bos A."/>
            <person name="Gray C.A."/>
            <person name="Murphy B.T."/>
            <person name="Linington R.G."/>
            <person name="Eustaquio A.S."/>
        </authorList>
    </citation>
    <scope>NUCLEOTIDE SEQUENCE [LARGE SCALE GENOMIC DNA]</scope>
    <source>
        <strain evidence="2 3">RL21-008-BIB-A</strain>
    </source>
</reference>
<evidence type="ECO:0000313" key="2">
    <source>
        <dbReference type="EMBL" id="MFL9926043.1"/>
    </source>
</evidence>
<dbReference type="EMBL" id="JAQQFM010000007">
    <property type="protein sequence ID" value="MFL9926043.1"/>
    <property type="molecule type" value="Genomic_DNA"/>
</dbReference>
<organism evidence="2 3">
    <name type="scientific">Herbaspirillum lusitanum</name>
    <dbReference type="NCBI Taxonomy" id="213312"/>
    <lineage>
        <taxon>Bacteria</taxon>
        <taxon>Pseudomonadati</taxon>
        <taxon>Pseudomonadota</taxon>
        <taxon>Betaproteobacteria</taxon>
        <taxon>Burkholderiales</taxon>
        <taxon>Oxalobacteraceae</taxon>
        <taxon>Herbaspirillum</taxon>
    </lineage>
</organism>
<evidence type="ECO:0000256" key="1">
    <source>
        <dbReference type="SAM" id="Phobius"/>
    </source>
</evidence>